<keyword evidence="8 14" id="KW-0067">ATP-binding</keyword>
<evidence type="ECO:0000256" key="14">
    <source>
        <dbReference type="PROSITE-ProRule" id="PRU00409"/>
    </source>
</evidence>
<evidence type="ECO:0000259" key="15">
    <source>
        <dbReference type="PROSITE" id="PS50975"/>
    </source>
</evidence>
<dbReference type="PANTHER" id="PTHR43472:SF1">
    <property type="entry name" value="PHOSPHORIBOSYLAMINE--GLYCINE LIGASE, CHLOROPLASTIC"/>
    <property type="match status" value="1"/>
</dbReference>
<evidence type="ECO:0000256" key="6">
    <source>
        <dbReference type="ARBA" id="ARBA00022741"/>
    </source>
</evidence>
<dbReference type="Proteomes" id="UP000027129">
    <property type="component" value="Unassembled WGS sequence"/>
</dbReference>
<name>A0ABR4RMB4_9LACO</name>
<comment type="caution">
    <text evidence="16">The sequence shown here is derived from an EMBL/GenBank/DDBJ whole genome shotgun (WGS) entry which is preliminary data.</text>
</comment>
<evidence type="ECO:0000256" key="11">
    <source>
        <dbReference type="ARBA" id="ARBA00042242"/>
    </source>
</evidence>
<dbReference type="Pfam" id="PF02843">
    <property type="entry name" value="GARS_C"/>
    <property type="match status" value="1"/>
</dbReference>
<proteinExistence type="inferred from homology"/>
<keyword evidence="6 14" id="KW-0547">Nucleotide-binding</keyword>
<dbReference type="InterPro" id="IPR011054">
    <property type="entry name" value="Rudment_hybrid_motif"/>
</dbReference>
<reference evidence="16 17" key="1">
    <citation type="submission" date="2014-04" db="EMBL/GenBank/DDBJ databases">
        <title>Draft Genome Sequence of Lactobacillus animalis 381-IL-28.</title>
        <authorList>
            <person name="Sturino J.M."/>
            <person name="Rajendran M."/>
            <person name="Altermann E."/>
        </authorList>
    </citation>
    <scope>NUCLEOTIDE SEQUENCE [LARGE SCALE GENOMIC DNA]</scope>
    <source>
        <strain evidence="16 17">381-IL-28</strain>
    </source>
</reference>
<sequence length="438" mass="47207">MGEGETQMKDDLKLLVVGSGGREHAIAKKLLASPHVSQVYCAPGNPGMTVDGIIPVAISELDFPALKGFCYEEEIAWTFVGPENALVAGIVDSFEADGLKIFGPAKTAAQLEGSKDFAMRFMNKYAVPTASFATFSDSASAIAGLAEFSEPVVIKADGLAAGKGVVIAQTKEQAKEEIALMFKKGQKRLVLSEFLSGAEYSLFVAVGRKDYRILPMAQDHKRAFDLDKGLNTGGMGAYSPLPQLPEADYQRMLREVVAPTIAGLRQEEFDYCGILYIGLIMTEQGPKVIEYNVRLGDPETQVVLPRITSDFAELIDCALNGNALPAIEVTAKACLGVVVAASGYPGEYLKGQVLPELKTTDEIKIDYANVSEKAEQFIGNGGRLLCVLALEDDLQLAQAKAYSYLAQHEFTDCYYRHDIGTKATGKFSGIDGELKDLA</sequence>
<dbReference type="SUPFAM" id="SSF52440">
    <property type="entry name" value="PreATP-grasp domain"/>
    <property type="match status" value="1"/>
</dbReference>
<accession>A0ABR4RMB4</accession>
<evidence type="ECO:0000256" key="4">
    <source>
        <dbReference type="ARBA" id="ARBA00013255"/>
    </source>
</evidence>
<evidence type="ECO:0000256" key="5">
    <source>
        <dbReference type="ARBA" id="ARBA00022598"/>
    </source>
</evidence>
<dbReference type="InterPro" id="IPR020561">
    <property type="entry name" value="PRibGlycinamid_synth_ATP-grasp"/>
</dbReference>
<comment type="cofactor">
    <cofactor evidence="2">
        <name>Mg(2+)</name>
        <dbReference type="ChEBI" id="CHEBI:18420"/>
    </cofactor>
</comment>
<protein>
    <recommendedName>
        <fullName evidence="4 13">Phosphoribosylamine--glycine ligase</fullName>
        <ecNumber evidence="4 13">6.3.4.13</ecNumber>
    </recommendedName>
    <alternativeName>
        <fullName evidence="13">GARS</fullName>
    </alternativeName>
    <alternativeName>
        <fullName evidence="11 13">Glycinamide ribonucleotide synthetase</fullName>
    </alternativeName>
    <alternativeName>
        <fullName evidence="12 13">Phosphoribosylglycinamide synthetase</fullName>
    </alternativeName>
</protein>
<dbReference type="Gene3D" id="3.30.470.20">
    <property type="entry name" value="ATP-grasp fold, B domain"/>
    <property type="match status" value="1"/>
</dbReference>
<dbReference type="Pfam" id="PF02844">
    <property type="entry name" value="GARS_N"/>
    <property type="match status" value="1"/>
</dbReference>
<keyword evidence="9" id="KW-0464">Manganese</keyword>
<dbReference type="Gene3D" id="3.40.50.20">
    <property type="match status" value="1"/>
</dbReference>
<evidence type="ECO:0000313" key="17">
    <source>
        <dbReference type="Proteomes" id="UP000027129"/>
    </source>
</evidence>
<dbReference type="InterPro" id="IPR020562">
    <property type="entry name" value="PRibGlycinamide_synth_N"/>
</dbReference>
<dbReference type="SMART" id="SM01210">
    <property type="entry name" value="GARS_C"/>
    <property type="match status" value="1"/>
</dbReference>
<dbReference type="PROSITE" id="PS50975">
    <property type="entry name" value="ATP_GRASP"/>
    <property type="match status" value="1"/>
</dbReference>
<dbReference type="InterPro" id="IPR011761">
    <property type="entry name" value="ATP-grasp"/>
</dbReference>
<evidence type="ECO:0000256" key="13">
    <source>
        <dbReference type="HAMAP-Rule" id="MF_00138"/>
    </source>
</evidence>
<dbReference type="NCBIfam" id="TIGR00877">
    <property type="entry name" value="purD"/>
    <property type="match status" value="1"/>
</dbReference>
<dbReference type="EC" id="6.3.4.13" evidence="4 13"/>
<dbReference type="InterPro" id="IPR020559">
    <property type="entry name" value="PRibGlycinamide_synth_CS"/>
</dbReference>
<evidence type="ECO:0000256" key="7">
    <source>
        <dbReference type="ARBA" id="ARBA00022755"/>
    </source>
</evidence>
<dbReference type="SUPFAM" id="SSF51246">
    <property type="entry name" value="Rudiment single hybrid motif"/>
    <property type="match status" value="1"/>
</dbReference>
<gene>
    <name evidence="13" type="primary">purD</name>
    <name evidence="16" type="ORF">Lani381_1818</name>
</gene>
<comment type="similarity">
    <text evidence="10 13">Belongs to the GARS family.</text>
</comment>
<dbReference type="EMBL" id="JMHU01000029">
    <property type="protein sequence ID" value="KDA45124.1"/>
    <property type="molecule type" value="Genomic_DNA"/>
</dbReference>
<evidence type="ECO:0000313" key="16">
    <source>
        <dbReference type="EMBL" id="KDA45124.1"/>
    </source>
</evidence>
<evidence type="ECO:0000256" key="3">
    <source>
        <dbReference type="ARBA" id="ARBA00005174"/>
    </source>
</evidence>
<keyword evidence="17" id="KW-1185">Reference proteome</keyword>
<comment type="catalytic activity">
    <reaction evidence="13">
        <text>5-phospho-beta-D-ribosylamine + glycine + ATP = N(1)-(5-phospho-beta-D-ribosyl)glycinamide + ADP + phosphate + H(+)</text>
        <dbReference type="Rhea" id="RHEA:17453"/>
        <dbReference type="ChEBI" id="CHEBI:15378"/>
        <dbReference type="ChEBI" id="CHEBI:30616"/>
        <dbReference type="ChEBI" id="CHEBI:43474"/>
        <dbReference type="ChEBI" id="CHEBI:57305"/>
        <dbReference type="ChEBI" id="CHEBI:58681"/>
        <dbReference type="ChEBI" id="CHEBI:143788"/>
        <dbReference type="ChEBI" id="CHEBI:456216"/>
        <dbReference type="EC" id="6.3.4.13"/>
    </reaction>
</comment>
<comment type="pathway">
    <text evidence="3 13">Purine metabolism; IMP biosynthesis via de novo pathway; N(1)-(5-phospho-D-ribosyl)glycinamide from 5-phospho-alpha-D-ribose 1-diphosphate: step 2/2.</text>
</comment>
<dbReference type="InterPro" id="IPR000115">
    <property type="entry name" value="PRibGlycinamide_synth"/>
</dbReference>
<keyword evidence="7 13" id="KW-0658">Purine biosynthesis</keyword>
<feature type="domain" description="ATP-grasp" evidence="15">
    <location>
        <begin position="119"/>
        <end position="320"/>
    </location>
</feature>
<dbReference type="InterPro" id="IPR020560">
    <property type="entry name" value="PRibGlycinamide_synth_C-dom"/>
</dbReference>
<dbReference type="SUPFAM" id="SSF56059">
    <property type="entry name" value="Glutathione synthetase ATP-binding domain-like"/>
    <property type="match status" value="1"/>
</dbReference>
<dbReference type="HAMAP" id="MF_00138">
    <property type="entry name" value="GARS"/>
    <property type="match status" value="1"/>
</dbReference>
<dbReference type="GO" id="GO:0016874">
    <property type="term" value="F:ligase activity"/>
    <property type="evidence" value="ECO:0007669"/>
    <property type="project" value="UniProtKB-KW"/>
</dbReference>
<evidence type="ECO:0000256" key="12">
    <source>
        <dbReference type="ARBA" id="ARBA00042864"/>
    </source>
</evidence>
<dbReference type="PANTHER" id="PTHR43472">
    <property type="entry name" value="PHOSPHORIBOSYLAMINE--GLYCINE LIGASE"/>
    <property type="match status" value="1"/>
</dbReference>
<dbReference type="InterPro" id="IPR016185">
    <property type="entry name" value="PreATP-grasp_dom_sf"/>
</dbReference>
<dbReference type="Pfam" id="PF01071">
    <property type="entry name" value="GARS_A"/>
    <property type="match status" value="1"/>
</dbReference>
<evidence type="ECO:0000256" key="9">
    <source>
        <dbReference type="ARBA" id="ARBA00023211"/>
    </source>
</evidence>
<evidence type="ECO:0000256" key="10">
    <source>
        <dbReference type="ARBA" id="ARBA00038345"/>
    </source>
</evidence>
<dbReference type="Gene3D" id="3.30.1490.20">
    <property type="entry name" value="ATP-grasp fold, A domain"/>
    <property type="match status" value="1"/>
</dbReference>
<dbReference type="InterPro" id="IPR013815">
    <property type="entry name" value="ATP_grasp_subdomain_1"/>
</dbReference>
<dbReference type="InterPro" id="IPR037123">
    <property type="entry name" value="PRibGlycinamide_synth_C_sf"/>
</dbReference>
<evidence type="ECO:0000256" key="8">
    <source>
        <dbReference type="ARBA" id="ARBA00022840"/>
    </source>
</evidence>
<evidence type="ECO:0000256" key="1">
    <source>
        <dbReference type="ARBA" id="ARBA00001936"/>
    </source>
</evidence>
<keyword evidence="5 13" id="KW-0436">Ligase</keyword>
<dbReference type="SMART" id="SM01209">
    <property type="entry name" value="GARS_A"/>
    <property type="match status" value="1"/>
</dbReference>
<dbReference type="Gene3D" id="3.90.600.10">
    <property type="entry name" value="Phosphoribosylglycinamide synthetase, C-terminal domain"/>
    <property type="match status" value="1"/>
</dbReference>
<dbReference type="PROSITE" id="PS00184">
    <property type="entry name" value="GARS"/>
    <property type="match status" value="1"/>
</dbReference>
<evidence type="ECO:0000256" key="2">
    <source>
        <dbReference type="ARBA" id="ARBA00001946"/>
    </source>
</evidence>
<organism evidence="16 17">
    <name type="scientific">Ligilactobacillus animalis</name>
    <dbReference type="NCBI Taxonomy" id="1605"/>
    <lineage>
        <taxon>Bacteria</taxon>
        <taxon>Bacillati</taxon>
        <taxon>Bacillota</taxon>
        <taxon>Bacilli</taxon>
        <taxon>Lactobacillales</taxon>
        <taxon>Lactobacillaceae</taxon>
        <taxon>Ligilactobacillus</taxon>
    </lineage>
</organism>
<comment type="cofactor">
    <cofactor evidence="1">
        <name>Mn(2+)</name>
        <dbReference type="ChEBI" id="CHEBI:29035"/>
    </cofactor>
</comment>